<comment type="caution">
    <text evidence="2">The sequence shown here is derived from an EMBL/GenBank/DDBJ whole genome shotgun (WGS) entry which is preliminary data.</text>
</comment>
<gene>
    <name evidence="2" type="ORF">GDO86_018881</name>
</gene>
<evidence type="ECO:0000313" key="3">
    <source>
        <dbReference type="Proteomes" id="UP000812440"/>
    </source>
</evidence>
<proteinExistence type="predicted"/>
<protein>
    <submittedName>
        <fullName evidence="2">Uncharacterized protein</fullName>
    </submittedName>
</protein>
<keyword evidence="3" id="KW-1185">Reference proteome</keyword>
<feature type="region of interest" description="Disordered" evidence="1">
    <location>
        <begin position="67"/>
        <end position="91"/>
    </location>
</feature>
<accession>A0A8T2I6U1</accession>
<evidence type="ECO:0000256" key="1">
    <source>
        <dbReference type="SAM" id="MobiDB-lite"/>
    </source>
</evidence>
<dbReference type="AlphaFoldDB" id="A0A8T2I6U1"/>
<name>A0A8T2I6U1_9PIPI</name>
<reference evidence="2" key="1">
    <citation type="thesis" date="2020" institute="ProQuest LLC" country="789 East Eisenhower Parkway, Ann Arbor, MI, USA">
        <title>Comparative Genomics and Chromosome Evolution.</title>
        <authorList>
            <person name="Mudd A.B."/>
        </authorList>
    </citation>
    <scope>NUCLEOTIDE SEQUENCE</scope>
    <source>
        <strain evidence="2">Female2</strain>
        <tissue evidence="2">Blood</tissue>
    </source>
</reference>
<dbReference type="Proteomes" id="UP000812440">
    <property type="component" value="Unassembled WGS sequence"/>
</dbReference>
<dbReference type="EMBL" id="JAACNH010020222">
    <property type="protein sequence ID" value="KAG8428915.1"/>
    <property type="molecule type" value="Genomic_DNA"/>
</dbReference>
<evidence type="ECO:0000313" key="2">
    <source>
        <dbReference type="EMBL" id="KAG8428915.1"/>
    </source>
</evidence>
<sequence length="91" mass="9689">MLLSVRSETGDLGSSFSLFSCSREVSSVFETCLFFWSSCLSLAAQAASLSSRARLSSSSRRLRARSTASEISDGTNFCLDGSFSSFSSTDG</sequence>
<feature type="compositionally biased region" description="Low complexity" evidence="1">
    <location>
        <begin position="82"/>
        <end position="91"/>
    </location>
</feature>
<organism evidence="2 3">
    <name type="scientific">Hymenochirus boettgeri</name>
    <name type="common">Congo dwarf clawed frog</name>
    <dbReference type="NCBI Taxonomy" id="247094"/>
    <lineage>
        <taxon>Eukaryota</taxon>
        <taxon>Metazoa</taxon>
        <taxon>Chordata</taxon>
        <taxon>Craniata</taxon>
        <taxon>Vertebrata</taxon>
        <taxon>Euteleostomi</taxon>
        <taxon>Amphibia</taxon>
        <taxon>Batrachia</taxon>
        <taxon>Anura</taxon>
        <taxon>Pipoidea</taxon>
        <taxon>Pipidae</taxon>
        <taxon>Pipinae</taxon>
        <taxon>Hymenochirus</taxon>
    </lineage>
</organism>